<feature type="domain" description="FAS1" evidence="2">
    <location>
        <begin position="149"/>
        <end position="317"/>
    </location>
</feature>
<dbReference type="InterPro" id="IPR036378">
    <property type="entry name" value="FAS1_dom_sf"/>
</dbReference>
<comment type="caution">
    <text evidence="3">The sequence shown here is derived from an EMBL/GenBank/DDBJ whole genome shotgun (WGS) entry which is preliminary data.</text>
</comment>
<evidence type="ECO:0000259" key="2">
    <source>
        <dbReference type="PROSITE" id="PS50213"/>
    </source>
</evidence>
<dbReference type="PANTHER" id="PTHR10900">
    <property type="entry name" value="PERIOSTIN-RELATED"/>
    <property type="match status" value="1"/>
</dbReference>
<dbReference type="AlphaFoldDB" id="A0AA39X7G4"/>
<sequence length="362" mass="40406">HHGDSSKTIYELIKESKYTQRFAKLVDEHDGIKALLSDTEKKNHTLFVPTDRAFEHIPPHREPPPKEFILALLKYHIVPGRYPVGRVLASHTIPTELASRALGDRPQRLRVGLTLFGVHLNFYSKVVATDIVAKNGIIHAVGAILVPPPPQSKLIRLLPGRFSTLSLALETTGLGEELDKVKEHATGGTVFAPTNHAFARLGRRANAFLFSEHGKKYLRALLRYHVVANETLYSDAYYKRKDDDGEDNDDDANTELSSSDTDYWHVDLPSLLGDKAIHIDVRRWKRFISIIINGHVRVSVQDGVARDGVIQVVDSVLIPPHKHHDHDHDGHDGGDDDDDSDKDSNGGISVDELRARLGPYVD</sequence>
<name>A0AA39X7G4_9PEZI</name>
<gene>
    <name evidence="3" type="ORF">B0T17DRAFT_464728</name>
</gene>
<evidence type="ECO:0000256" key="1">
    <source>
        <dbReference type="SAM" id="MobiDB-lite"/>
    </source>
</evidence>
<evidence type="ECO:0000313" key="3">
    <source>
        <dbReference type="EMBL" id="KAK0628585.1"/>
    </source>
</evidence>
<dbReference type="SUPFAM" id="SSF82153">
    <property type="entry name" value="FAS1 domain"/>
    <property type="match status" value="2"/>
</dbReference>
<evidence type="ECO:0000313" key="4">
    <source>
        <dbReference type="Proteomes" id="UP001174934"/>
    </source>
</evidence>
<dbReference type="EMBL" id="JAULSR010000002">
    <property type="protein sequence ID" value="KAK0628585.1"/>
    <property type="molecule type" value="Genomic_DNA"/>
</dbReference>
<dbReference type="Proteomes" id="UP001174934">
    <property type="component" value="Unassembled WGS sequence"/>
</dbReference>
<dbReference type="PROSITE" id="PS50213">
    <property type="entry name" value="FAS1"/>
    <property type="match status" value="2"/>
</dbReference>
<dbReference type="Pfam" id="PF02469">
    <property type="entry name" value="Fasciclin"/>
    <property type="match status" value="2"/>
</dbReference>
<proteinExistence type="predicted"/>
<feature type="non-terminal residue" evidence="3">
    <location>
        <position position="1"/>
    </location>
</feature>
<feature type="region of interest" description="Disordered" evidence="1">
    <location>
        <begin position="320"/>
        <end position="362"/>
    </location>
</feature>
<feature type="non-terminal residue" evidence="3">
    <location>
        <position position="362"/>
    </location>
</feature>
<organism evidence="3 4">
    <name type="scientific">Bombardia bombarda</name>
    <dbReference type="NCBI Taxonomy" id="252184"/>
    <lineage>
        <taxon>Eukaryota</taxon>
        <taxon>Fungi</taxon>
        <taxon>Dikarya</taxon>
        <taxon>Ascomycota</taxon>
        <taxon>Pezizomycotina</taxon>
        <taxon>Sordariomycetes</taxon>
        <taxon>Sordariomycetidae</taxon>
        <taxon>Sordariales</taxon>
        <taxon>Lasiosphaeriaceae</taxon>
        <taxon>Bombardia</taxon>
    </lineage>
</organism>
<dbReference type="InterPro" id="IPR050904">
    <property type="entry name" value="Adhesion/Biosynth-related"/>
</dbReference>
<dbReference type="SMART" id="SM00554">
    <property type="entry name" value="FAS1"/>
    <property type="match status" value="2"/>
</dbReference>
<dbReference type="Gene3D" id="2.30.180.10">
    <property type="entry name" value="FAS1 domain"/>
    <property type="match status" value="2"/>
</dbReference>
<accession>A0AA39X7G4</accession>
<dbReference type="PANTHER" id="PTHR10900:SF125">
    <property type="entry name" value="FAS1 DOMAIN-CONTAINING PROTEIN YLR001C"/>
    <property type="match status" value="1"/>
</dbReference>
<keyword evidence="4" id="KW-1185">Reference proteome</keyword>
<protein>
    <submittedName>
        <fullName evidence="3">Fasciclin domain-containing protein</fullName>
    </submittedName>
</protein>
<reference evidence="3" key="1">
    <citation type="submission" date="2023-06" db="EMBL/GenBank/DDBJ databases">
        <title>Genome-scale phylogeny and comparative genomics of the fungal order Sordariales.</title>
        <authorList>
            <consortium name="Lawrence Berkeley National Laboratory"/>
            <person name="Hensen N."/>
            <person name="Bonometti L."/>
            <person name="Westerberg I."/>
            <person name="Brannstrom I.O."/>
            <person name="Guillou S."/>
            <person name="Cros-Aarteil S."/>
            <person name="Calhoun S."/>
            <person name="Haridas S."/>
            <person name="Kuo A."/>
            <person name="Mondo S."/>
            <person name="Pangilinan J."/>
            <person name="Riley R."/>
            <person name="LaButti K."/>
            <person name="Andreopoulos B."/>
            <person name="Lipzen A."/>
            <person name="Chen C."/>
            <person name="Yanf M."/>
            <person name="Daum C."/>
            <person name="Ng V."/>
            <person name="Clum A."/>
            <person name="Steindorff A."/>
            <person name="Ohm R."/>
            <person name="Martin F."/>
            <person name="Silar P."/>
            <person name="Natvig D."/>
            <person name="Lalanne C."/>
            <person name="Gautier V."/>
            <person name="Ament-velasquez S.L."/>
            <person name="Kruys A."/>
            <person name="Hutchinson M.I."/>
            <person name="Powell A.J."/>
            <person name="Barry K."/>
            <person name="Miller A.N."/>
            <person name="Grigoriev I.V."/>
            <person name="Debuchy R."/>
            <person name="Gladieux P."/>
            <person name="Thoren M.H."/>
            <person name="Johannesson H."/>
        </authorList>
    </citation>
    <scope>NUCLEOTIDE SEQUENCE</scope>
    <source>
        <strain evidence="3">SMH3391-2</strain>
    </source>
</reference>
<feature type="domain" description="FAS1" evidence="2">
    <location>
        <begin position="6"/>
        <end position="145"/>
    </location>
</feature>
<dbReference type="InterPro" id="IPR000782">
    <property type="entry name" value="FAS1_domain"/>
</dbReference>